<evidence type="ECO:0000259" key="1">
    <source>
        <dbReference type="Pfam" id="PF00675"/>
    </source>
</evidence>
<organism evidence="2 3">
    <name type="scientific">Olpidium bornovanus</name>
    <dbReference type="NCBI Taxonomy" id="278681"/>
    <lineage>
        <taxon>Eukaryota</taxon>
        <taxon>Fungi</taxon>
        <taxon>Fungi incertae sedis</taxon>
        <taxon>Olpidiomycota</taxon>
        <taxon>Olpidiomycotina</taxon>
        <taxon>Olpidiomycetes</taxon>
        <taxon>Olpidiales</taxon>
        <taxon>Olpidiaceae</taxon>
        <taxon>Olpidium</taxon>
    </lineage>
</organism>
<dbReference type="InterPro" id="IPR011249">
    <property type="entry name" value="Metalloenz_LuxS/M16"/>
</dbReference>
<keyword evidence="3" id="KW-1185">Reference proteome</keyword>
<dbReference type="PANTHER" id="PTHR11851">
    <property type="entry name" value="METALLOPROTEASE"/>
    <property type="match status" value="1"/>
</dbReference>
<dbReference type="OrthoDB" id="10251424at2759"/>
<dbReference type="Proteomes" id="UP000673691">
    <property type="component" value="Unassembled WGS sequence"/>
</dbReference>
<dbReference type="AlphaFoldDB" id="A0A8H7ZS34"/>
<gene>
    <name evidence="2" type="ORF">BJ554DRAFT_1652</name>
</gene>
<reference evidence="2 3" key="1">
    <citation type="journal article" name="Sci. Rep.">
        <title>Genome-scale phylogenetic analyses confirm Olpidium as the closest living zoosporic fungus to the non-flagellated, terrestrial fungi.</title>
        <authorList>
            <person name="Chang Y."/>
            <person name="Rochon D."/>
            <person name="Sekimoto S."/>
            <person name="Wang Y."/>
            <person name="Chovatia M."/>
            <person name="Sandor L."/>
            <person name="Salamov A."/>
            <person name="Grigoriev I.V."/>
            <person name="Stajich J.E."/>
            <person name="Spatafora J.W."/>
        </authorList>
    </citation>
    <scope>NUCLEOTIDE SEQUENCE [LARGE SCALE GENOMIC DNA]</scope>
    <source>
        <strain evidence="2">S191</strain>
    </source>
</reference>
<dbReference type="GO" id="GO:0009060">
    <property type="term" value="P:aerobic respiration"/>
    <property type="evidence" value="ECO:0007669"/>
    <property type="project" value="TreeGrafter"/>
</dbReference>
<dbReference type="Gene3D" id="3.30.830.10">
    <property type="entry name" value="Metalloenzyme, LuxS/M16 peptidase-like"/>
    <property type="match status" value="1"/>
</dbReference>
<dbReference type="GO" id="GO:0006627">
    <property type="term" value="P:protein processing involved in protein targeting to mitochondrion"/>
    <property type="evidence" value="ECO:0007669"/>
    <property type="project" value="TreeGrafter"/>
</dbReference>
<name>A0A8H7ZS34_9FUNG</name>
<evidence type="ECO:0000313" key="2">
    <source>
        <dbReference type="EMBL" id="KAG5458175.1"/>
    </source>
</evidence>
<dbReference type="GO" id="GO:0005739">
    <property type="term" value="C:mitochondrion"/>
    <property type="evidence" value="ECO:0007669"/>
    <property type="project" value="TreeGrafter"/>
</dbReference>
<evidence type="ECO:0000313" key="3">
    <source>
        <dbReference type="Proteomes" id="UP000673691"/>
    </source>
</evidence>
<dbReference type="GO" id="GO:0004222">
    <property type="term" value="F:metalloendopeptidase activity"/>
    <property type="evidence" value="ECO:0007669"/>
    <property type="project" value="TreeGrafter"/>
</dbReference>
<dbReference type="InterPro" id="IPR050361">
    <property type="entry name" value="MPP/UQCRC_Complex"/>
</dbReference>
<dbReference type="PANTHER" id="PTHR11851:SF126">
    <property type="entry name" value="CYTOCHROME B-C1 COMPLEX SUBUNIT 1, MITOCHONDRIAL"/>
    <property type="match status" value="1"/>
</dbReference>
<accession>A0A8H7ZS34</accession>
<sequence>MAAAYLCAALRPAAAARSPLRASSRKVAPACRLRRGYASEAHADTRITRLDNGVTVATEANPASPLATVGAWFAAGSRAEALDTPGTAYLLERVALKGSKTRSETALSSEVDRIGARLRSYTSRENNAFYADVLKDDVGKMVGIIADSVTNPAFSKANFEAARAGAIAARAEADNCPESMAFDHLYATAFQGTDGRLSRRTWAGCARPDVLSSCATVSPQTACAPDRGLTKTLRPKIAYRKHVWPTCHCDGEPSMQPQPAG</sequence>
<dbReference type="SUPFAM" id="SSF63411">
    <property type="entry name" value="LuxS/MPP-like metallohydrolase"/>
    <property type="match status" value="1"/>
</dbReference>
<comment type="caution">
    <text evidence="2">The sequence shown here is derived from an EMBL/GenBank/DDBJ whole genome shotgun (WGS) entry which is preliminary data.</text>
</comment>
<dbReference type="InterPro" id="IPR011765">
    <property type="entry name" value="Pept_M16_N"/>
</dbReference>
<dbReference type="Pfam" id="PF00675">
    <property type="entry name" value="Peptidase_M16"/>
    <property type="match status" value="1"/>
</dbReference>
<feature type="non-terminal residue" evidence="2">
    <location>
        <position position="261"/>
    </location>
</feature>
<dbReference type="EMBL" id="JAEFCI010008875">
    <property type="protein sequence ID" value="KAG5458175.1"/>
    <property type="molecule type" value="Genomic_DNA"/>
</dbReference>
<feature type="domain" description="Peptidase M16 N-terminal" evidence="1">
    <location>
        <begin position="56"/>
        <end position="193"/>
    </location>
</feature>
<dbReference type="GO" id="GO:0046872">
    <property type="term" value="F:metal ion binding"/>
    <property type="evidence" value="ECO:0007669"/>
    <property type="project" value="InterPro"/>
</dbReference>
<protein>
    <submittedName>
        <fullName evidence="2">Peptidase family M16-domain-containing protein</fullName>
    </submittedName>
</protein>
<proteinExistence type="predicted"/>